<evidence type="ECO:0000256" key="1">
    <source>
        <dbReference type="ARBA" id="ARBA00006620"/>
    </source>
</evidence>
<proteinExistence type="inferred from homology"/>
<accession>A0A1E3KZU0</accession>
<dbReference type="InterPro" id="IPR038570">
    <property type="entry name" value="HicA_sf"/>
</dbReference>
<gene>
    <name evidence="8" type="ORF">PTI45_03777</name>
</gene>
<evidence type="ECO:0000256" key="3">
    <source>
        <dbReference type="ARBA" id="ARBA00022722"/>
    </source>
</evidence>
<comment type="caution">
    <text evidence="8">The sequence shown here is derived from an EMBL/GenBank/DDBJ whole genome shotgun (WGS) entry which is preliminary data.</text>
</comment>
<comment type="similarity">
    <text evidence="1">Belongs to the HicA mRNA interferase family.</text>
</comment>
<dbReference type="Pfam" id="PF07927">
    <property type="entry name" value="HicA_toxin"/>
    <property type="match status" value="1"/>
</dbReference>
<dbReference type="STRING" id="1886670.PTI45_03777"/>
<sequence>MSSIEKIIDKMRNQPRGISYSEAAKVLIYYGYELKRKRGSHRIYGDPHGNVFVLKEEDPLKISYIKEMLDRLIED</sequence>
<evidence type="ECO:0000256" key="2">
    <source>
        <dbReference type="ARBA" id="ARBA00022649"/>
    </source>
</evidence>
<keyword evidence="2" id="KW-1277">Toxin-antitoxin system</keyword>
<name>A0A1E3KZU0_9BACL</name>
<dbReference type="EMBL" id="MDER01000070">
    <property type="protein sequence ID" value="ODP27048.1"/>
    <property type="molecule type" value="Genomic_DNA"/>
</dbReference>
<dbReference type="GO" id="GO:0003729">
    <property type="term" value="F:mRNA binding"/>
    <property type="evidence" value="ECO:0007669"/>
    <property type="project" value="InterPro"/>
</dbReference>
<dbReference type="RefSeq" id="WP_069329111.1">
    <property type="nucleotide sequence ID" value="NZ_MDER01000070.1"/>
</dbReference>
<reference evidence="8 9" key="1">
    <citation type="submission" date="2016-08" db="EMBL/GenBank/DDBJ databases">
        <title>Genome sequencing of Paenibacillus sp. TI45-13ar, isolated from Korean traditional nuruk.</title>
        <authorList>
            <person name="Kim S.-J."/>
        </authorList>
    </citation>
    <scope>NUCLEOTIDE SEQUENCE [LARGE SCALE GENOMIC DNA]</scope>
    <source>
        <strain evidence="8 9">TI45-13ar</strain>
    </source>
</reference>
<protein>
    <recommendedName>
        <fullName evidence="10">HicA protein</fullName>
    </recommendedName>
</protein>
<dbReference type="Gene3D" id="3.30.920.30">
    <property type="entry name" value="Hypothetical protein"/>
    <property type="match status" value="1"/>
</dbReference>
<dbReference type="GO" id="GO:0016787">
    <property type="term" value="F:hydrolase activity"/>
    <property type="evidence" value="ECO:0007669"/>
    <property type="project" value="UniProtKB-KW"/>
</dbReference>
<evidence type="ECO:0000256" key="6">
    <source>
        <dbReference type="ARBA" id="ARBA00022884"/>
    </source>
</evidence>
<keyword evidence="9" id="KW-1185">Reference proteome</keyword>
<dbReference type="GO" id="GO:0004519">
    <property type="term" value="F:endonuclease activity"/>
    <property type="evidence" value="ECO:0007669"/>
    <property type="project" value="UniProtKB-KW"/>
</dbReference>
<dbReference type="Proteomes" id="UP000094578">
    <property type="component" value="Unassembled WGS sequence"/>
</dbReference>
<keyword evidence="5" id="KW-0378">Hydrolase</keyword>
<evidence type="ECO:0000313" key="8">
    <source>
        <dbReference type="EMBL" id="ODP27048.1"/>
    </source>
</evidence>
<dbReference type="InterPro" id="IPR012933">
    <property type="entry name" value="HicA_mRNA_interferase"/>
</dbReference>
<keyword evidence="3" id="KW-0540">Nuclease</keyword>
<evidence type="ECO:0008006" key="10">
    <source>
        <dbReference type="Google" id="ProtNLM"/>
    </source>
</evidence>
<organism evidence="8 9">
    <name type="scientific">Paenibacillus nuruki</name>
    <dbReference type="NCBI Taxonomy" id="1886670"/>
    <lineage>
        <taxon>Bacteria</taxon>
        <taxon>Bacillati</taxon>
        <taxon>Bacillota</taxon>
        <taxon>Bacilli</taxon>
        <taxon>Bacillales</taxon>
        <taxon>Paenibacillaceae</taxon>
        <taxon>Paenibacillus</taxon>
    </lineage>
</organism>
<evidence type="ECO:0000256" key="4">
    <source>
        <dbReference type="ARBA" id="ARBA00022759"/>
    </source>
</evidence>
<evidence type="ECO:0000313" key="9">
    <source>
        <dbReference type="Proteomes" id="UP000094578"/>
    </source>
</evidence>
<keyword evidence="7" id="KW-0346">Stress response</keyword>
<dbReference type="SUPFAM" id="SSF54786">
    <property type="entry name" value="YcfA/nrd intein domain"/>
    <property type="match status" value="1"/>
</dbReference>
<evidence type="ECO:0000256" key="5">
    <source>
        <dbReference type="ARBA" id="ARBA00022801"/>
    </source>
</evidence>
<evidence type="ECO:0000256" key="7">
    <source>
        <dbReference type="ARBA" id="ARBA00023016"/>
    </source>
</evidence>
<keyword evidence="6" id="KW-0694">RNA-binding</keyword>
<dbReference type="AlphaFoldDB" id="A0A1E3KZU0"/>
<keyword evidence="4" id="KW-0255">Endonuclease</keyword>